<protein>
    <submittedName>
        <fullName evidence="3">IS5 family transposase</fullName>
    </submittedName>
</protein>
<evidence type="ECO:0000313" key="3">
    <source>
        <dbReference type="EMBL" id="OLP54382.1"/>
    </source>
</evidence>
<dbReference type="PANTHER" id="PTHR33803:SF3">
    <property type="entry name" value="BLL1974 PROTEIN"/>
    <property type="match status" value="1"/>
</dbReference>
<dbReference type="GO" id="GO:0006313">
    <property type="term" value="P:DNA transposition"/>
    <property type="evidence" value="ECO:0007669"/>
    <property type="project" value="InterPro"/>
</dbReference>
<feature type="domain" description="Transposase InsH N-terminal" evidence="2">
    <location>
        <begin position="18"/>
        <end position="116"/>
    </location>
</feature>
<dbReference type="InterPro" id="IPR047710">
    <property type="entry name" value="Transpos_IS5-like"/>
</dbReference>
<dbReference type="Pfam" id="PF05598">
    <property type="entry name" value="DUF772"/>
    <property type="match status" value="1"/>
</dbReference>
<dbReference type="NCBIfam" id="NF033578">
    <property type="entry name" value="transpos_IS5_1"/>
    <property type="match status" value="1"/>
</dbReference>
<organism evidence="3 4">
    <name type="scientific">Xaviernesmea rhizosphaerae</name>
    <dbReference type="NCBI Taxonomy" id="1672749"/>
    <lineage>
        <taxon>Bacteria</taxon>
        <taxon>Pseudomonadati</taxon>
        <taxon>Pseudomonadota</taxon>
        <taxon>Alphaproteobacteria</taxon>
        <taxon>Hyphomicrobiales</taxon>
        <taxon>Rhizobiaceae</taxon>
        <taxon>Rhizobium/Agrobacterium group</taxon>
        <taxon>Xaviernesmea</taxon>
    </lineage>
</organism>
<evidence type="ECO:0000313" key="4">
    <source>
        <dbReference type="Proteomes" id="UP000186143"/>
    </source>
</evidence>
<dbReference type="RefSeq" id="WP_075635811.1">
    <property type="nucleotide sequence ID" value="NZ_MKIO01000034.1"/>
</dbReference>
<name>A0A1Q9AGY3_9HYPH</name>
<dbReference type="Pfam" id="PF01609">
    <property type="entry name" value="DDE_Tnp_1"/>
    <property type="match status" value="1"/>
</dbReference>
<dbReference type="GO" id="GO:0004803">
    <property type="term" value="F:transposase activity"/>
    <property type="evidence" value="ECO:0007669"/>
    <property type="project" value="InterPro"/>
</dbReference>
<gene>
    <name evidence="3" type="ORF">BJF92_19270</name>
</gene>
<dbReference type="InterPro" id="IPR008490">
    <property type="entry name" value="Transposase_InsH_N"/>
</dbReference>
<dbReference type="InterPro" id="IPR002559">
    <property type="entry name" value="Transposase_11"/>
</dbReference>
<proteinExistence type="predicted"/>
<evidence type="ECO:0000259" key="1">
    <source>
        <dbReference type="Pfam" id="PF01609"/>
    </source>
</evidence>
<dbReference type="EMBL" id="MKIO01000034">
    <property type="protein sequence ID" value="OLP54382.1"/>
    <property type="molecule type" value="Genomic_DNA"/>
</dbReference>
<accession>A0A1Q9AGY3</accession>
<dbReference type="Proteomes" id="UP000186143">
    <property type="component" value="Unassembled WGS sequence"/>
</dbReference>
<dbReference type="OrthoDB" id="7169055at2"/>
<sequence>MRPRERRDSRQADLFRARLDQIVDMNHPLAKLGRAIDWRFLETRCGSAYSDTPGHPPLPTRLMAGLAILKSMHNLSDEALCDRWVENPYYQLFCGEEFFRHDLPFDRSSMTRWRQRMGEETLNALLDESLATAIRTEAAKPADFTKAIVDTTLQPKAVAHPTDAWLMHRARERLVRRAGKLGIALRQSYARVGKHALIKHQRYAHAKQFKRAGKSLRSLKTYLGRVIRDIIRKARGNPELEAATANALMLARRVHAGNRNLNRIKGKDKDADLRVFSLHAPEVECIGKGKTHKPYEFGVKVSVATTLNRSKGGQFVTHIQAMPGKPYDGHTLETIIPAIETRVGATLTRIVADAGYKGHNAPRTHRLKVFTSGQKRGVTDRIKREMRRRSAVEPLIGHLKAGHRMGRNHLAHAQGDAANAVLAAIGYNYRRILAWLRLLFAVLCVSVAGGRATNSSAQVG</sequence>
<evidence type="ECO:0000259" key="2">
    <source>
        <dbReference type="Pfam" id="PF05598"/>
    </source>
</evidence>
<dbReference type="GO" id="GO:0003677">
    <property type="term" value="F:DNA binding"/>
    <property type="evidence" value="ECO:0007669"/>
    <property type="project" value="InterPro"/>
</dbReference>
<comment type="caution">
    <text evidence="3">The sequence shown here is derived from an EMBL/GenBank/DDBJ whole genome shotgun (WGS) entry which is preliminary data.</text>
</comment>
<reference evidence="3 4" key="1">
    <citation type="submission" date="2016-09" db="EMBL/GenBank/DDBJ databases">
        <title>Rhizobium sp. nov., a novel species isolated from the rice rhizosphere.</title>
        <authorList>
            <person name="Zhao J."/>
            <person name="Zhang X."/>
        </authorList>
    </citation>
    <scope>NUCLEOTIDE SEQUENCE [LARGE SCALE GENOMIC DNA]</scope>
    <source>
        <strain evidence="3 4">MH17</strain>
    </source>
</reference>
<dbReference type="AlphaFoldDB" id="A0A1Q9AGY3"/>
<feature type="domain" description="Transposase IS4-like" evidence="1">
    <location>
        <begin position="291"/>
        <end position="428"/>
    </location>
</feature>
<dbReference type="PANTHER" id="PTHR33803">
    <property type="entry name" value="IS1478 TRANSPOSASE"/>
    <property type="match status" value="1"/>
</dbReference>